<keyword evidence="3" id="KW-1185">Reference proteome</keyword>
<accession>A0AAE1N042</accession>
<organism evidence="2 3">
    <name type="scientific">Acacia crassicarpa</name>
    <name type="common">northern wattle</name>
    <dbReference type="NCBI Taxonomy" id="499986"/>
    <lineage>
        <taxon>Eukaryota</taxon>
        <taxon>Viridiplantae</taxon>
        <taxon>Streptophyta</taxon>
        <taxon>Embryophyta</taxon>
        <taxon>Tracheophyta</taxon>
        <taxon>Spermatophyta</taxon>
        <taxon>Magnoliopsida</taxon>
        <taxon>eudicotyledons</taxon>
        <taxon>Gunneridae</taxon>
        <taxon>Pentapetalae</taxon>
        <taxon>rosids</taxon>
        <taxon>fabids</taxon>
        <taxon>Fabales</taxon>
        <taxon>Fabaceae</taxon>
        <taxon>Caesalpinioideae</taxon>
        <taxon>mimosoid clade</taxon>
        <taxon>Acacieae</taxon>
        <taxon>Acacia</taxon>
    </lineage>
</organism>
<proteinExistence type="predicted"/>
<sequence>MNNLIFLRFLTMMMIMIVLVQADLSGATSEKVNSSFTTMCGGGDCVIGGELDLEAEFPVESRVVRMLYDITTSTTSRTGNQNQASVNCPQNQGYRSCLPSANGGAPRQRCGDYTRSC</sequence>
<keyword evidence="1" id="KW-0732">Signal</keyword>
<dbReference type="EMBL" id="JAWXYG010000002">
    <property type="protein sequence ID" value="KAK4280300.1"/>
    <property type="molecule type" value="Genomic_DNA"/>
</dbReference>
<protein>
    <submittedName>
        <fullName evidence="2">Uncharacterized protein</fullName>
    </submittedName>
</protein>
<gene>
    <name evidence="2" type="ORF">QN277_011939</name>
</gene>
<reference evidence="2" key="1">
    <citation type="submission" date="2023-10" db="EMBL/GenBank/DDBJ databases">
        <title>Chromosome-level genome of the transformable northern wattle, Acacia crassicarpa.</title>
        <authorList>
            <person name="Massaro I."/>
            <person name="Sinha N.R."/>
            <person name="Poethig S."/>
            <person name="Leichty A.R."/>
        </authorList>
    </citation>
    <scope>NUCLEOTIDE SEQUENCE</scope>
    <source>
        <strain evidence="2">Acra3RX</strain>
        <tissue evidence="2">Leaf</tissue>
    </source>
</reference>
<evidence type="ECO:0000313" key="2">
    <source>
        <dbReference type="EMBL" id="KAK4280300.1"/>
    </source>
</evidence>
<comment type="caution">
    <text evidence="2">The sequence shown here is derived from an EMBL/GenBank/DDBJ whole genome shotgun (WGS) entry which is preliminary data.</text>
</comment>
<dbReference type="Proteomes" id="UP001293593">
    <property type="component" value="Unassembled WGS sequence"/>
</dbReference>
<evidence type="ECO:0000256" key="1">
    <source>
        <dbReference type="SAM" id="SignalP"/>
    </source>
</evidence>
<dbReference type="AlphaFoldDB" id="A0AAE1N042"/>
<feature type="chain" id="PRO_5042085975" evidence="1">
    <location>
        <begin position="23"/>
        <end position="117"/>
    </location>
</feature>
<evidence type="ECO:0000313" key="3">
    <source>
        <dbReference type="Proteomes" id="UP001293593"/>
    </source>
</evidence>
<feature type="signal peptide" evidence="1">
    <location>
        <begin position="1"/>
        <end position="22"/>
    </location>
</feature>
<name>A0AAE1N042_9FABA</name>